<dbReference type="OrthoDB" id="9780903at2"/>
<dbReference type="SUPFAM" id="SSF51182">
    <property type="entry name" value="RmlC-like cupins"/>
    <property type="match status" value="1"/>
</dbReference>
<dbReference type="PATRIC" id="fig|1619313.3.peg.3164"/>
<feature type="domain" description="Quercetin 2,3-dioxygenase C-terminal cupin" evidence="4">
    <location>
        <begin position="143"/>
        <end position="232"/>
    </location>
</feature>
<dbReference type="InterPro" id="IPR014710">
    <property type="entry name" value="RmlC-like_jellyroll"/>
</dbReference>
<dbReference type="RefSeq" id="WP_067433848.1">
    <property type="nucleotide sequence ID" value="NZ_JACSXD010000007.1"/>
</dbReference>
<comment type="similarity">
    <text evidence="1 2">Belongs to the pirin family.</text>
</comment>
<dbReference type="AlphaFoldDB" id="A0A0U5L4A0"/>
<evidence type="ECO:0000313" key="6">
    <source>
        <dbReference type="Proteomes" id="UP000059419"/>
    </source>
</evidence>
<dbReference type="PIRSF" id="PIRSF006232">
    <property type="entry name" value="Pirin"/>
    <property type="match status" value="1"/>
</dbReference>
<dbReference type="STRING" id="1619313.EM595_3047"/>
<evidence type="ECO:0000256" key="1">
    <source>
        <dbReference type="ARBA" id="ARBA00008416"/>
    </source>
</evidence>
<reference evidence="6" key="1">
    <citation type="submission" date="2015-11" db="EMBL/GenBank/DDBJ databases">
        <authorList>
            <person name="Blom J."/>
        </authorList>
    </citation>
    <scope>NUCLEOTIDE SEQUENCE [LARGE SCALE GENOMIC DNA]</scope>
</reference>
<dbReference type="InterPro" id="IPR003829">
    <property type="entry name" value="Pirin_N_dom"/>
</dbReference>
<proteinExistence type="inferred from homology"/>
<dbReference type="InterPro" id="IPR041602">
    <property type="entry name" value="Quercetinase_C"/>
</dbReference>
<dbReference type="Proteomes" id="UP000059419">
    <property type="component" value="Chromosome 1"/>
</dbReference>
<evidence type="ECO:0000313" key="5">
    <source>
        <dbReference type="EMBL" id="CUU25278.1"/>
    </source>
</evidence>
<protein>
    <submittedName>
        <fullName evidence="5">Pirin-like protein YhaK</fullName>
    </submittedName>
</protein>
<dbReference type="InterPro" id="IPR012093">
    <property type="entry name" value="Pirin"/>
</dbReference>
<dbReference type="PANTHER" id="PTHR43212">
    <property type="entry name" value="QUERCETIN 2,3-DIOXYGENASE"/>
    <property type="match status" value="1"/>
</dbReference>
<dbReference type="Pfam" id="PF17954">
    <property type="entry name" value="Pirin_C_2"/>
    <property type="match status" value="1"/>
</dbReference>
<organism evidence="5 6">
    <name type="scientific">Duffyella gerundensis</name>
    <dbReference type="NCBI Taxonomy" id="1619313"/>
    <lineage>
        <taxon>Bacteria</taxon>
        <taxon>Pseudomonadati</taxon>
        <taxon>Pseudomonadota</taxon>
        <taxon>Gammaproteobacteria</taxon>
        <taxon>Enterobacterales</taxon>
        <taxon>Erwiniaceae</taxon>
        <taxon>Duffyella</taxon>
    </lineage>
</organism>
<sequence length="234" mass="25654">MITTRAAKECGQADYGWLQARYSFSFGHYFDPKLLGYASLRVLNQEVLAPGASLQPRAYPRVDVLNIILQGQAEYRDSEGNHISARSGEALLLSTQPGVTWSELNSSKDTPLTRLQLWLNACPERENPLLQRAALPTEATCSLLASPDGEKASLQLRQQVWIYHVQLEPGESHSLPLRGARAYLQSIHGSLFAGDEEAQQAKLGCGDGAFVDGESLLRLTARTPLRALVIDLPA</sequence>
<dbReference type="InterPro" id="IPR011051">
    <property type="entry name" value="RmlC_Cupin_sf"/>
</dbReference>
<dbReference type="Gene3D" id="2.60.120.10">
    <property type="entry name" value="Jelly Rolls"/>
    <property type="match status" value="2"/>
</dbReference>
<keyword evidence="6" id="KW-1185">Reference proteome</keyword>
<evidence type="ECO:0000259" key="4">
    <source>
        <dbReference type="Pfam" id="PF17954"/>
    </source>
</evidence>
<accession>A0A0U5L4A0</accession>
<dbReference type="Pfam" id="PF02678">
    <property type="entry name" value="Pirin"/>
    <property type="match status" value="1"/>
</dbReference>
<name>A0A0U5L4A0_9GAMM</name>
<dbReference type="PANTHER" id="PTHR43212:SF2">
    <property type="entry name" value="PIRIN-LIKE PROTEIN YHAK"/>
    <property type="match status" value="1"/>
</dbReference>
<feature type="domain" description="Pirin N-terminal" evidence="3">
    <location>
        <begin position="5"/>
        <end position="119"/>
    </location>
</feature>
<gene>
    <name evidence="5" type="primary">yhaK</name>
    <name evidence="5" type="ORF">EM595_3047</name>
</gene>
<dbReference type="EMBL" id="LN907827">
    <property type="protein sequence ID" value="CUU25278.1"/>
    <property type="molecule type" value="Genomic_DNA"/>
</dbReference>
<evidence type="ECO:0000256" key="2">
    <source>
        <dbReference type="RuleBase" id="RU003457"/>
    </source>
</evidence>
<evidence type="ECO:0000259" key="3">
    <source>
        <dbReference type="Pfam" id="PF02678"/>
    </source>
</evidence>
<dbReference type="KEGG" id="ege:EM595_3047"/>